<accession>A0A9W9YKH9</accession>
<evidence type="ECO:0000313" key="2">
    <source>
        <dbReference type="EMBL" id="KAJ7348208.1"/>
    </source>
</evidence>
<reference evidence="2" key="1">
    <citation type="submission" date="2023-01" db="EMBL/GenBank/DDBJ databases">
        <title>Genome assembly of the deep-sea coral Lophelia pertusa.</title>
        <authorList>
            <person name="Herrera S."/>
            <person name="Cordes E."/>
        </authorList>
    </citation>
    <scope>NUCLEOTIDE SEQUENCE</scope>
    <source>
        <strain evidence="2">USNM1676648</strain>
        <tissue evidence="2">Polyp</tissue>
    </source>
</reference>
<feature type="compositionally biased region" description="Basic and acidic residues" evidence="1">
    <location>
        <begin position="107"/>
        <end position="120"/>
    </location>
</feature>
<evidence type="ECO:0000256" key="1">
    <source>
        <dbReference type="SAM" id="MobiDB-lite"/>
    </source>
</evidence>
<organism evidence="2 3">
    <name type="scientific">Desmophyllum pertusum</name>
    <dbReference type="NCBI Taxonomy" id="174260"/>
    <lineage>
        <taxon>Eukaryota</taxon>
        <taxon>Metazoa</taxon>
        <taxon>Cnidaria</taxon>
        <taxon>Anthozoa</taxon>
        <taxon>Hexacorallia</taxon>
        <taxon>Scleractinia</taxon>
        <taxon>Caryophylliina</taxon>
        <taxon>Caryophylliidae</taxon>
        <taxon>Desmophyllum</taxon>
    </lineage>
</organism>
<feature type="non-terminal residue" evidence="2">
    <location>
        <position position="1"/>
    </location>
</feature>
<dbReference type="Proteomes" id="UP001163046">
    <property type="component" value="Unassembled WGS sequence"/>
</dbReference>
<gene>
    <name evidence="2" type="ORF">OS493_039524</name>
</gene>
<evidence type="ECO:0000313" key="3">
    <source>
        <dbReference type="Proteomes" id="UP001163046"/>
    </source>
</evidence>
<dbReference type="OrthoDB" id="4321958at2759"/>
<sequence length="126" mass="13590">TAGKTGIAGQVTTVTNTTENVMLASQCPGYNPRAVVTTCAAAGMECVFGFCRKAIPRGTQGAKCKKDRKCDSGLCCVKKCPCSVGLTCKKVKNTDIERKICYSTRQEKESLPKTLAKSEEVNWEND</sequence>
<dbReference type="AlphaFoldDB" id="A0A9W9YKH9"/>
<name>A0A9W9YKH9_9CNID</name>
<comment type="caution">
    <text evidence="2">The sequence shown here is derived from an EMBL/GenBank/DDBJ whole genome shotgun (WGS) entry which is preliminary data.</text>
</comment>
<keyword evidence="3" id="KW-1185">Reference proteome</keyword>
<dbReference type="EMBL" id="MU827506">
    <property type="protein sequence ID" value="KAJ7348208.1"/>
    <property type="molecule type" value="Genomic_DNA"/>
</dbReference>
<proteinExistence type="predicted"/>
<protein>
    <submittedName>
        <fullName evidence="2">Uncharacterized protein</fullName>
    </submittedName>
</protein>
<feature type="region of interest" description="Disordered" evidence="1">
    <location>
        <begin position="107"/>
        <end position="126"/>
    </location>
</feature>